<dbReference type="STRING" id="1666911.HLUCCA11_23855"/>
<protein>
    <recommendedName>
        <fullName evidence="4">DUF4382 domain-containing protein</fullName>
    </recommendedName>
</protein>
<evidence type="ECO:0008006" key="4">
    <source>
        <dbReference type="Google" id="ProtNLM"/>
    </source>
</evidence>
<dbReference type="AlphaFoldDB" id="A0A0N8KLM8"/>
<proteinExistence type="predicted"/>
<evidence type="ECO:0000313" key="2">
    <source>
        <dbReference type="EMBL" id="KPQ31378.1"/>
    </source>
</evidence>
<keyword evidence="1" id="KW-0732">Signal</keyword>
<dbReference type="PATRIC" id="fig|1666911.3.peg.1032"/>
<feature type="chain" id="PRO_5006028061" description="DUF4382 domain-containing protein" evidence="1">
    <location>
        <begin position="27"/>
        <end position="288"/>
    </location>
</feature>
<gene>
    <name evidence="2" type="ORF">HLUCCA11_23855</name>
</gene>
<sequence>MQRNLFKAFTVSALGCLVLGVLTSCGSEGPTVTAPETNETASAEGETGTLLIRANGEDFVRQGFTTKDGWEITFDNLYVSLADITAAQTDPPFDPEAGTELQSKAEVKVEEAQVIDLAEGDDSAEPIMVSEVEAPAGRFNALAWRMVPAESGPSEGYSIWMQGTATKEGETVPFTVKVDEELAFTCGDFVGDERKGILTAGDEADMEATFHFDHLFGDGGAPAEDGINTGALGFDPLAALAENGEVDVDSAGLQAGLSEEDYQTFLSILPSLGHVGEGHCEEVTLTTS</sequence>
<reference evidence="2 3" key="1">
    <citation type="submission" date="2015-09" db="EMBL/GenBank/DDBJ databases">
        <title>Identification and resolution of microdiversity through metagenomic sequencing of parallel consortia.</title>
        <authorList>
            <person name="Nelson W.C."/>
            <person name="Romine M.F."/>
            <person name="Lindemann S.R."/>
        </authorList>
    </citation>
    <scope>NUCLEOTIDE SEQUENCE [LARGE SCALE GENOMIC DNA]</scope>
    <source>
        <strain evidence="2">Ana</strain>
    </source>
</reference>
<dbReference type="Proteomes" id="UP000050465">
    <property type="component" value="Unassembled WGS sequence"/>
</dbReference>
<evidence type="ECO:0000256" key="1">
    <source>
        <dbReference type="SAM" id="SignalP"/>
    </source>
</evidence>
<dbReference type="PROSITE" id="PS51257">
    <property type="entry name" value="PROKAR_LIPOPROTEIN"/>
    <property type="match status" value="1"/>
</dbReference>
<name>A0A0N8KLM8_9CYAN</name>
<feature type="signal peptide" evidence="1">
    <location>
        <begin position="1"/>
        <end position="26"/>
    </location>
</feature>
<organism evidence="2 3">
    <name type="scientific">Phormidesmis priestleyi Ana</name>
    <dbReference type="NCBI Taxonomy" id="1666911"/>
    <lineage>
        <taxon>Bacteria</taxon>
        <taxon>Bacillati</taxon>
        <taxon>Cyanobacteriota</taxon>
        <taxon>Cyanophyceae</taxon>
        <taxon>Leptolyngbyales</taxon>
        <taxon>Leptolyngbyaceae</taxon>
        <taxon>Phormidesmis</taxon>
    </lineage>
</organism>
<comment type="caution">
    <text evidence="2">The sequence shown here is derived from an EMBL/GenBank/DDBJ whole genome shotgun (WGS) entry which is preliminary data.</text>
</comment>
<evidence type="ECO:0000313" key="3">
    <source>
        <dbReference type="Proteomes" id="UP000050465"/>
    </source>
</evidence>
<dbReference type="EMBL" id="LJZR01000107">
    <property type="protein sequence ID" value="KPQ31378.1"/>
    <property type="molecule type" value="Genomic_DNA"/>
</dbReference>
<accession>A0A0N8KLM8</accession>